<dbReference type="EMBL" id="JANCLU010000018">
    <property type="protein sequence ID" value="MCP8940182.1"/>
    <property type="molecule type" value="Genomic_DNA"/>
</dbReference>
<dbReference type="Proteomes" id="UP001205890">
    <property type="component" value="Unassembled WGS sequence"/>
</dbReference>
<reference evidence="8 9" key="1">
    <citation type="submission" date="2022-07" db="EMBL/GenBank/DDBJ databases">
        <authorList>
            <person name="Li W.-J."/>
            <person name="Deng Q.-Q."/>
        </authorList>
    </citation>
    <scope>NUCLEOTIDE SEQUENCE [LARGE SCALE GENOMIC DNA]</scope>
    <source>
        <strain evidence="8 9">SYSU M60028</strain>
    </source>
</reference>
<evidence type="ECO:0000256" key="1">
    <source>
        <dbReference type="ARBA" id="ARBA00004141"/>
    </source>
</evidence>
<evidence type="ECO:0000313" key="9">
    <source>
        <dbReference type="Proteomes" id="UP001205890"/>
    </source>
</evidence>
<evidence type="ECO:0000256" key="6">
    <source>
        <dbReference type="SAM" id="Phobius"/>
    </source>
</evidence>
<feature type="transmembrane region" description="Helical" evidence="6">
    <location>
        <begin position="129"/>
        <end position="147"/>
    </location>
</feature>
<feature type="transmembrane region" description="Helical" evidence="6">
    <location>
        <begin position="221"/>
        <end position="242"/>
    </location>
</feature>
<feature type="domain" description="EamA" evidence="7">
    <location>
        <begin position="161"/>
        <end position="294"/>
    </location>
</feature>
<dbReference type="InterPro" id="IPR037185">
    <property type="entry name" value="EmrE-like"/>
</dbReference>
<dbReference type="PANTHER" id="PTHR32322:SF2">
    <property type="entry name" value="EAMA DOMAIN-CONTAINING PROTEIN"/>
    <property type="match status" value="1"/>
</dbReference>
<protein>
    <submittedName>
        <fullName evidence="8">DMT family transporter</fullName>
    </submittedName>
</protein>
<evidence type="ECO:0000256" key="3">
    <source>
        <dbReference type="ARBA" id="ARBA00022692"/>
    </source>
</evidence>
<gene>
    <name evidence="8" type="ORF">NK718_16770</name>
</gene>
<feature type="transmembrane region" description="Helical" evidence="6">
    <location>
        <begin position="7"/>
        <end position="26"/>
    </location>
</feature>
<feature type="transmembrane region" description="Helical" evidence="6">
    <location>
        <begin position="77"/>
        <end position="95"/>
    </location>
</feature>
<feature type="transmembrane region" description="Helical" evidence="6">
    <location>
        <begin position="38"/>
        <end position="57"/>
    </location>
</feature>
<feature type="transmembrane region" description="Helical" evidence="6">
    <location>
        <begin position="186"/>
        <end position="209"/>
    </location>
</feature>
<dbReference type="InterPro" id="IPR050638">
    <property type="entry name" value="AA-Vitamin_Transporters"/>
</dbReference>
<dbReference type="RefSeq" id="WP_254744618.1">
    <property type="nucleotide sequence ID" value="NZ_JANCLU010000018.1"/>
</dbReference>
<keyword evidence="9" id="KW-1185">Reference proteome</keyword>
<comment type="similarity">
    <text evidence="2">Belongs to the EamA transporter family.</text>
</comment>
<evidence type="ECO:0000313" key="8">
    <source>
        <dbReference type="EMBL" id="MCP8940182.1"/>
    </source>
</evidence>
<dbReference type="PANTHER" id="PTHR32322">
    <property type="entry name" value="INNER MEMBRANE TRANSPORTER"/>
    <property type="match status" value="1"/>
</dbReference>
<evidence type="ECO:0000259" key="7">
    <source>
        <dbReference type="Pfam" id="PF00892"/>
    </source>
</evidence>
<comment type="caution">
    <text evidence="8">The sequence shown here is derived from an EMBL/GenBank/DDBJ whole genome shotgun (WGS) entry which is preliminary data.</text>
</comment>
<comment type="subcellular location">
    <subcellularLocation>
        <location evidence="1">Membrane</location>
        <topology evidence="1">Multi-pass membrane protein</topology>
    </subcellularLocation>
</comment>
<dbReference type="Pfam" id="PF00892">
    <property type="entry name" value="EamA"/>
    <property type="match status" value="2"/>
</dbReference>
<sequence>MIAAVRAWLSGQAYVLLGLTTFMWAGNAVASRFAVGQISAMSITAGRWAVALAVLVLFTRREIRGCAPELRRQWPKIALMGAIGFTAFNALFYLAGHYTTAVNIAITQGSFPVFVMLGGLLVFGTRPTLMQTVGALVTLVGIAVLAGHGDWERLKSLTLNFGDVLMLVACVFYTAYTLALRRRPALPALVFFTAMAAAAFLTSLPLLAIEMALGATQWPTPTGLATLVFIALFPSLLAQVLFMRGVELIGPSRAGLFMNLTPVFGSILAVVLLGEPFGIPETVALALVLGGIVLAERLGRPRQPDVSR</sequence>
<dbReference type="SUPFAM" id="SSF103481">
    <property type="entry name" value="Multidrug resistance efflux transporter EmrE"/>
    <property type="match status" value="2"/>
</dbReference>
<keyword evidence="4 6" id="KW-1133">Transmembrane helix</keyword>
<evidence type="ECO:0000256" key="2">
    <source>
        <dbReference type="ARBA" id="ARBA00007362"/>
    </source>
</evidence>
<evidence type="ECO:0000256" key="5">
    <source>
        <dbReference type="ARBA" id="ARBA00023136"/>
    </source>
</evidence>
<feature type="transmembrane region" description="Helical" evidence="6">
    <location>
        <begin position="101"/>
        <end position="122"/>
    </location>
</feature>
<accession>A0ABT1LFA9</accession>
<keyword evidence="5 6" id="KW-0472">Membrane</keyword>
<evidence type="ECO:0000256" key="4">
    <source>
        <dbReference type="ARBA" id="ARBA00022989"/>
    </source>
</evidence>
<name>A0ABT1LFA9_9HYPH</name>
<proteinExistence type="inferred from homology"/>
<organism evidence="8 9">
    <name type="scientific">Alsobacter ponti</name>
    <dbReference type="NCBI Taxonomy" id="2962936"/>
    <lineage>
        <taxon>Bacteria</taxon>
        <taxon>Pseudomonadati</taxon>
        <taxon>Pseudomonadota</taxon>
        <taxon>Alphaproteobacteria</taxon>
        <taxon>Hyphomicrobiales</taxon>
        <taxon>Alsobacteraceae</taxon>
        <taxon>Alsobacter</taxon>
    </lineage>
</organism>
<feature type="domain" description="EamA" evidence="7">
    <location>
        <begin position="14"/>
        <end position="145"/>
    </location>
</feature>
<feature type="transmembrane region" description="Helical" evidence="6">
    <location>
        <begin position="159"/>
        <end position="179"/>
    </location>
</feature>
<feature type="transmembrane region" description="Helical" evidence="6">
    <location>
        <begin position="254"/>
        <end position="273"/>
    </location>
</feature>
<feature type="transmembrane region" description="Helical" evidence="6">
    <location>
        <begin position="279"/>
        <end position="298"/>
    </location>
</feature>
<dbReference type="InterPro" id="IPR000620">
    <property type="entry name" value="EamA_dom"/>
</dbReference>
<keyword evidence="3 6" id="KW-0812">Transmembrane</keyword>